<evidence type="ECO:0000313" key="2">
    <source>
        <dbReference type="EMBL" id="KAK7837741.1"/>
    </source>
</evidence>
<keyword evidence="3" id="KW-1185">Reference proteome</keyword>
<dbReference type="AlphaFoldDB" id="A0AAW0KIK5"/>
<accession>A0AAW0KIK5</accession>
<dbReference type="EMBL" id="PKMF04000323">
    <property type="protein sequence ID" value="KAK7837741.1"/>
    <property type="molecule type" value="Genomic_DNA"/>
</dbReference>
<sequence length="120" mass="14700">MPNLSYNMSIKLLVQSLIFNLVYTLTPREFKKHYVQIINNLKNNYHYKNGDDVFGPKTLLPKREYFWYKNFHVAFEVFSADHDHQLDYGRASWIWTLHEDGFNFHQTKYRKNVKQHDWKK</sequence>
<proteinExistence type="predicted"/>
<name>A0AAW0KIK5_QUESU</name>
<comment type="caution">
    <text evidence="2">The sequence shown here is derived from an EMBL/GenBank/DDBJ whole genome shotgun (WGS) entry which is preliminary data.</text>
</comment>
<gene>
    <name evidence="2" type="ORF">CFP56_020879</name>
</gene>
<evidence type="ECO:0000313" key="3">
    <source>
        <dbReference type="Proteomes" id="UP000237347"/>
    </source>
</evidence>
<keyword evidence="1" id="KW-0732">Signal</keyword>
<feature type="signal peptide" evidence="1">
    <location>
        <begin position="1"/>
        <end position="24"/>
    </location>
</feature>
<protein>
    <recommendedName>
        <fullName evidence="4">S-protein homolog</fullName>
    </recommendedName>
</protein>
<evidence type="ECO:0000256" key="1">
    <source>
        <dbReference type="SAM" id="SignalP"/>
    </source>
</evidence>
<dbReference type="Proteomes" id="UP000237347">
    <property type="component" value="Unassembled WGS sequence"/>
</dbReference>
<evidence type="ECO:0008006" key="4">
    <source>
        <dbReference type="Google" id="ProtNLM"/>
    </source>
</evidence>
<feature type="chain" id="PRO_5043362384" description="S-protein homolog" evidence="1">
    <location>
        <begin position="25"/>
        <end position="120"/>
    </location>
</feature>
<reference evidence="2 3" key="1">
    <citation type="journal article" date="2018" name="Sci. Data">
        <title>The draft genome sequence of cork oak.</title>
        <authorList>
            <person name="Ramos A.M."/>
            <person name="Usie A."/>
            <person name="Barbosa P."/>
            <person name="Barros P.M."/>
            <person name="Capote T."/>
            <person name="Chaves I."/>
            <person name="Simoes F."/>
            <person name="Abreu I."/>
            <person name="Carrasquinho I."/>
            <person name="Faro C."/>
            <person name="Guimaraes J.B."/>
            <person name="Mendonca D."/>
            <person name="Nobrega F."/>
            <person name="Rodrigues L."/>
            <person name="Saibo N.J.M."/>
            <person name="Varela M.C."/>
            <person name="Egas C."/>
            <person name="Matos J."/>
            <person name="Miguel C.M."/>
            <person name="Oliveira M.M."/>
            <person name="Ricardo C.P."/>
            <person name="Goncalves S."/>
        </authorList>
    </citation>
    <scope>NUCLEOTIDE SEQUENCE [LARGE SCALE GENOMIC DNA]</scope>
    <source>
        <strain evidence="3">cv. HL8</strain>
    </source>
</reference>
<organism evidence="2 3">
    <name type="scientific">Quercus suber</name>
    <name type="common">Cork oak</name>
    <dbReference type="NCBI Taxonomy" id="58331"/>
    <lineage>
        <taxon>Eukaryota</taxon>
        <taxon>Viridiplantae</taxon>
        <taxon>Streptophyta</taxon>
        <taxon>Embryophyta</taxon>
        <taxon>Tracheophyta</taxon>
        <taxon>Spermatophyta</taxon>
        <taxon>Magnoliopsida</taxon>
        <taxon>eudicotyledons</taxon>
        <taxon>Gunneridae</taxon>
        <taxon>Pentapetalae</taxon>
        <taxon>rosids</taxon>
        <taxon>fabids</taxon>
        <taxon>Fagales</taxon>
        <taxon>Fagaceae</taxon>
        <taxon>Quercus</taxon>
    </lineage>
</organism>